<name>A0A091Q931_MERNU</name>
<feature type="signal peptide" evidence="1">
    <location>
        <begin position="1"/>
        <end position="19"/>
    </location>
</feature>
<keyword evidence="1" id="KW-0732">Signal</keyword>
<proteinExistence type="predicted"/>
<dbReference type="CDD" id="cd21906">
    <property type="entry name" value="BDD2_Gal11"/>
    <property type="match status" value="1"/>
</dbReference>
<protein>
    <submittedName>
        <fullName evidence="2">Gallinacin-11</fullName>
    </submittedName>
</protein>
<dbReference type="SUPFAM" id="SSF57392">
    <property type="entry name" value="Defensin-like"/>
    <property type="match status" value="1"/>
</dbReference>
<dbReference type="AlphaFoldDB" id="A0A091Q931"/>
<keyword evidence="3" id="KW-1185">Reference proteome</keyword>
<organism evidence="2 3">
    <name type="scientific">Merops nubicus</name>
    <name type="common">Northern carmine bee-eater</name>
    <dbReference type="NCBI Taxonomy" id="57421"/>
    <lineage>
        <taxon>Eukaryota</taxon>
        <taxon>Metazoa</taxon>
        <taxon>Chordata</taxon>
        <taxon>Craniata</taxon>
        <taxon>Vertebrata</taxon>
        <taxon>Euteleostomi</taxon>
        <taxon>Archelosauria</taxon>
        <taxon>Archosauria</taxon>
        <taxon>Dinosauria</taxon>
        <taxon>Saurischia</taxon>
        <taxon>Theropoda</taxon>
        <taxon>Coelurosauria</taxon>
        <taxon>Aves</taxon>
        <taxon>Neognathae</taxon>
        <taxon>Neoaves</taxon>
        <taxon>Telluraves</taxon>
        <taxon>Coraciimorphae</taxon>
        <taxon>Coraciiformes</taxon>
        <taxon>Meropidae</taxon>
        <taxon>Merops</taxon>
    </lineage>
</organism>
<accession>A0A091Q931</accession>
<feature type="chain" id="PRO_5001880185" evidence="1">
    <location>
        <begin position="20"/>
        <end position="109"/>
    </location>
</feature>
<evidence type="ECO:0000313" key="2">
    <source>
        <dbReference type="EMBL" id="KFQ21711.1"/>
    </source>
</evidence>
<sequence length="109" mass="12768">MKLFSCLMALLLFLLQAVPETPREDLQSMLLSLLLVAQQLGLHDTCRRRFRCWYNVFWSHFNLFPFADTTSKFRTCQEEGGHCVPSKIKCLQEQVGLCPHREWKCCTEV</sequence>
<dbReference type="Proteomes" id="UP000052967">
    <property type="component" value="Unassembled WGS sequence"/>
</dbReference>
<dbReference type="EMBL" id="KK691344">
    <property type="protein sequence ID" value="KFQ21711.1"/>
    <property type="molecule type" value="Genomic_DNA"/>
</dbReference>
<evidence type="ECO:0000256" key="1">
    <source>
        <dbReference type="SAM" id="SignalP"/>
    </source>
</evidence>
<evidence type="ECO:0000313" key="3">
    <source>
        <dbReference type="Proteomes" id="UP000052967"/>
    </source>
</evidence>
<gene>
    <name evidence="2" type="ORF">N331_01512</name>
</gene>
<reference evidence="2 3" key="1">
    <citation type="submission" date="2014-04" db="EMBL/GenBank/DDBJ databases">
        <title>Genome evolution of avian class.</title>
        <authorList>
            <person name="Zhang G."/>
            <person name="Li C."/>
        </authorList>
    </citation>
    <scope>NUCLEOTIDE SEQUENCE [LARGE SCALE GENOMIC DNA]</scope>
    <source>
        <strain evidence="2">BGI_N331</strain>
    </source>
</reference>